<evidence type="ECO:0000313" key="1">
    <source>
        <dbReference type="EMBL" id="OEH75147.1"/>
    </source>
</evidence>
<keyword evidence="2" id="KW-1185">Reference proteome</keyword>
<reference evidence="1 2" key="1">
    <citation type="journal article" date="2016" name="BMC Genomics">
        <title>Comparative genomics reveals Cyclospora cayetanensis possesses coccidia-like metabolism and invasion components but unique surface antigens.</title>
        <authorList>
            <person name="Liu S."/>
            <person name="Wang L."/>
            <person name="Zheng H."/>
            <person name="Xu Z."/>
            <person name="Roellig D.M."/>
            <person name="Li N."/>
            <person name="Frace M.A."/>
            <person name="Tang K."/>
            <person name="Arrowood M.J."/>
            <person name="Moss D.M."/>
            <person name="Zhang L."/>
            <person name="Feng Y."/>
            <person name="Xiao L."/>
        </authorList>
    </citation>
    <scope>NUCLEOTIDE SEQUENCE [LARGE SCALE GENOMIC DNA]</scope>
    <source>
        <strain evidence="1 2">CHN_HEN01</strain>
    </source>
</reference>
<organism evidence="1 2">
    <name type="scientific">Cyclospora cayetanensis</name>
    <dbReference type="NCBI Taxonomy" id="88456"/>
    <lineage>
        <taxon>Eukaryota</taxon>
        <taxon>Sar</taxon>
        <taxon>Alveolata</taxon>
        <taxon>Apicomplexa</taxon>
        <taxon>Conoidasida</taxon>
        <taxon>Coccidia</taxon>
        <taxon>Eucoccidiorida</taxon>
        <taxon>Eimeriorina</taxon>
        <taxon>Eimeriidae</taxon>
        <taxon>Cyclospora</taxon>
    </lineage>
</organism>
<dbReference type="AlphaFoldDB" id="A0A1D3CVB8"/>
<sequence length="106" mass="12091">MALYFIPEKLSTIRLQLQLFLRTDVCLPPLQLFAVACTLLFVVSNSPHKDTVITPPHALWPPHSSRFPSARLLVKFSCLRRAVFAPFCAAYAEIRRIASIQQWELP</sequence>
<comment type="caution">
    <text evidence="1">The sequence shown here is derived from an EMBL/GenBank/DDBJ whole genome shotgun (WGS) entry which is preliminary data.</text>
</comment>
<dbReference type="InParanoid" id="A0A1D3CVB8"/>
<dbReference type="VEuPathDB" id="ToxoDB:cyc_03867"/>
<dbReference type="EMBL" id="JROU02001814">
    <property type="protein sequence ID" value="OEH75147.1"/>
    <property type="molecule type" value="Genomic_DNA"/>
</dbReference>
<protein>
    <submittedName>
        <fullName evidence="1">Uncharacterized protein</fullName>
    </submittedName>
</protein>
<dbReference type="Proteomes" id="UP000095192">
    <property type="component" value="Unassembled WGS sequence"/>
</dbReference>
<proteinExistence type="predicted"/>
<gene>
    <name evidence="1" type="ORF">cyc_03867</name>
</gene>
<evidence type="ECO:0000313" key="2">
    <source>
        <dbReference type="Proteomes" id="UP000095192"/>
    </source>
</evidence>
<name>A0A1D3CVB8_9EIME</name>
<accession>A0A1D3CVB8</accession>